<dbReference type="AlphaFoldDB" id="A0A655AV04"/>
<dbReference type="Proteomes" id="UP000050164">
    <property type="component" value="Unassembled WGS sequence"/>
</dbReference>
<accession>A0A655AV04</accession>
<name>A0A655AV04_MYCTX</name>
<gene>
    <name evidence="1" type="ORF">ERS027659_05268</name>
</gene>
<evidence type="ECO:0000313" key="1">
    <source>
        <dbReference type="EMBL" id="CKU66116.1"/>
    </source>
</evidence>
<proteinExistence type="predicted"/>
<protein>
    <submittedName>
        <fullName evidence="1">Uncharacterized protein</fullName>
    </submittedName>
</protein>
<dbReference type="EMBL" id="CNFT01002964">
    <property type="protein sequence ID" value="CKU66116.1"/>
    <property type="molecule type" value="Genomic_DNA"/>
</dbReference>
<organism evidence="1 2">
    <name type="scientific">Mycobacterium tuberculosis</name>
    <dbReference type="NCBI Taxonomy" id="1773"/>
    <lineage>
        <taxon>Bacteria</taxon>
        <taxon>Bacillati</taxon>
        <taxon>Actinomycetota</taxon>
        <taxon>Actinomycetes</taxon>
        <taxon>Mycobacteriales</taxon>
        <taxon>Mycobacteriaceae</taxon>
        <taxon>Mycobacterium</taxon>
        <taxon>Mycobacterium tuberculosis complex</taxon>
    </lineage>
</organism>
<reference evidence="1 2" key="1">
    <citation type="submission" date="2015-03" db="EMBL/GenBank/DDBJ databases">
        <authorList>
            <consortium name="Pathogen Informatics"/>
        </authorList>
    </citation>
    <scope>NUCLEOTIDE SEQUENCE [LARGE SCALE GENOMIC DNA]</scope>
    <source>
        <strain evidence="1 2">Bir 185</strain>
    </source>
</reference>
<sequence>MLSLKKKLLVLQRQMLNQLMKLQLSSMFQKNKRLKPSSTLQMVSLLQPF</sequence>
<evidence type="ECO:0000313" key="2">
    <source>
        <dbReference type="Proteomes" id="UP000050164"/>
    </source>
</evidence>